<sequence>MMLLAMTGNAHKHENAGSGHFTKRPFSLFHSLCLLLIALAFSGQVLADCECGYQSDSPDGEYQDVFTDLIETNFARMPDISSNTDWQRQEFNVTKAKARGEYGEMFYVKDDVEYVDKNGNRASDGLQLIVRQDPIDGMVPVAEVDTARLDLSYGTFRASMKLTDIPGTCAAFFWYFNDTQEIDMEFLSKDFDHSKNTYPVNLVLQSRAAAAHGYDASQTDNFIKANLPFDPTADFHEYRIDYNPSEILFYADRELLGKMNGSNAPSPNSHGHLILSHWSNGNPKWSGGPPKEDAALVIRYVKAYFNSTEPKRTQDWSGRCKNAKAETSVCKIPVVTRENQTAKDYFFSDYADKAKNQTVYEPTSGARTFEAASGEPAYLGARFEVLAPIEIKERDLQHRE</sequence>
<feature type="signal peptide" evidence="1">
    <location>
        <begin position="1"/>
        <end position="47"/>
    </location>
</feature>
<dbReference type="AlphaFoldDB" id="F7W3L0"/>
<comment type="caution">
    <text evidence="3">The sequence shown here is derived from an EMBL/GenBank/DDBJ whole genome shotgun (WGS) entry which is preliminary data.</text>
</comment>
<dbReference type="InParanoid" id="F7W3L0"/>
<proteinExistence type="predicted"/>
<dbReference type="OrthoDB" id="25131at2759"/>
<feature type="domain" description="GH16" evidence="2">
    <location>
        <begin position="55"/>
        <end position="309"/>
    </location>
</feature>
<name>F7W3L0_SORMK</name>
<dbReference type="InterPro" id="IPR000757">
    <property type="entry name" value="Beta-glucanase-like"/>
</dbReference>
<accession>F7W3L0</accession>
<evidence type="ECO:0000313" key="3">
    <source>
        <dbReference type="EMBL" id="CCC12266.1"/>
    </source>
</evidence>
<dbReference type="CDD" id="cd00413">
    <property type="entry name" value="Glyco_hydrolase_16"/>
    <property type="match status" value="1"/>
</dbReference>
<dbReference type="InterPro" id="IPR013320">
    <property type="entry name" value="ConA-like_dom_sf"/>
</dbReference>
<evidence type="ECO:0000256" key="1">
    <source>
        <dbReference type="SAM" id="SignalP"/>
    </source>
</evidence>
<dbReference type="HOGENOM" id="CLU_040566_0_0_1"/>
<keyword evidence="1" id="KW-0732">Signal</keyword>
<dbReference type="GO" id="GO:0004553">
    <property type="term" value="F:hydrolase activity, hydrolyzing O-glycosyl compounds"/>
    <property type="evidence" value="ECO:0007669"/>
    <property type="project" value="InterPro"/>
</dbReference>
<protein>
    <submittedName>
        <fullName evidence="3">WGS project CABT00000000 data, contig 2.25</fullName>
    </submittedName>
</protein>
<dbReference type="Pfam" id="PF00722">
    <property type="entry name" value="Glyco_hydro_16"/>
    <property type="match status" value="1"/>
</dbReference>
<dbReference type="VEuPathDB" id="FungiDB:SMAC_05338"/>
<dbReference type="PANTHER" id="PTHR38121:SF5">
    <property type="entry name" value="GH16 DOMAIN-CONTAINING PROTEIN"/>
    <property type="match status" value="1"/>
</dbReference>
<dbReference type="SUPFAM" id="SSF49899">
    <property type="entry name" value="Concanavalin A-like lectins/glucanases"/>
    <property type="match status" value="1"/>
</dbReference>
<dbReference type="PROSITE" id="PS51762">
    <property type="entry name" value="GH16_2"/>
    <property type="match status" value="1"/>
</dbReference>
<feature type="chain" id="PRO_5003364121" evidence="1">
    <location>
        <begin position="48"/>
        <end position="400"/>
    </location>
</feature>
<evidence type="ECO:0000313" key="4">
    <source>
        <dbReference type="Proteomes" id="UP000001881"/>
    </source>
</evidence>
<gene>
    <name evidence="3" type="ORF">SMAC_05338</name>
</gene>
<keyword evidence="4" id="KW-1185">Reference proteome</keyword>
<reference evidence="3 4" key="1">
    <citation type="journal article" date="2010" name="PLoS Genet.">
        <title>De novo assembly of a 40 Mb eukaryotic genome from short sequence reads: Sordaria macrospora, a model organism for fungal morphogenesis.</title>
        <authorList>
            <person name="Nowrousian M."/>
            <person name="Stajich J."/>
            <person name="Chu M."/>
            <person name="Engh I."/>
            <person name="Espagne E."/>
            <person name="Halliday K."/>
            <person name="Kamerewerd J."/>
            <person name="Kempken F."/>
            <person name="Knab B."/>
            <person name="Kuo H.C."/>
            <person name="Osiewacz H.D."/>
            <person name="Poeggeler S."/>
            <person name="Read N."/>
            <person name="Seiler S."/>
            <person name="Smith K."/>
            <person name="Zickler D."/>
            <person name="Kueck U."/>
            <person name="Freitag M."/>
        </authorList>
    </citation>
    <scope>NUCLEOTIDE SEQUENCE [LARGE SCALE GENOMIC DNA]</scope>
    <source>
        <strain evidence="4">ATCC MYA-333 / DSM 997 / K(L3346) / K-hell</strain>
        <tissue evidence="3">Mycelium</tissue>
    </source>
</reference>
<dbReference type="OMA" id="FFYHNNS"/>
<dbReference type="EMBL" id="CABT02000025">
    <property type="protein sequence ID" value="CCC12266.1"/>
    <property type="molecule type" value="Genomic_DNA"/>
</dbReference>
<evidence type="ECO:0000259" key="2">
    <source>
        <dbReference type="PROSITE" id="PS51762"/>
    </source>
</evidence>
<dbReference type="Gene3D" id="2.60.120.200">
    <property type="match status" value="1"/>
</dbReference>
<dbReference type="eggNOG" id="ENOG502QWBR">
    <property type="taxonomic scope" value="Eukaryota"/>
</dbReference>
<dbReference type="PANTHER" id="PTHR38121">
    <property type="entry name" value="GH16 DOMAIN-CONTAINING PROTEIN"/>
    <property type="match status" value="1"/>
</dbReference>
<organism evidence="3 4">
    <name type="scientific">Sordaria macrospora (strain ATCC MYA-333 / DSM 997 / K(L3346) / K-hell)</name>
    <dbReference type="NCBI Taxonomy" id="771870"/>
    <lineage>
        <taxon>Eukaryota</taxon>
        <taxon>Fungi</taxon>
        <taxon>Dikarya</taxon>
        <taxon>Ascomycota</taxon>
        <taxon>Pezizomycotina</taxon>
        <taxon>Sordariomycetes</taxon>
        <taxon>Sordariomycetidae</taxon>
        <taxon>Sordariales</taxon>
        <taxon>Sordariaceae</taxon>
        <taxon>Sordaria</taxon>
    </lineage>
</organism>
<dbReference type="Proteomes" id="UP000001881">
    <property type="component" value="Unassembled WGS sequence"/>
</dbReference>
<dbReference type="GO" id="GO:0005975">
    <property type="term" value="P:carbohydrate metabolic process"/>
    <property type="evidence" value="ECO:0007669"/>
    <property type="project" value="InterPro"/>
</dbReference>